<dbReference type="InterPro" id="IPR032710">
    <property type="entry name" value="NTF2-like_dom_sf"/>
</dbReference>
<name>A0A0P9F388_9CHLR</name>
<dbReference type="Proteomes" id="UP000050509">
    <property type="component" value="Unassembled WGS sequence"/>
</dbReference>
<keyword evidence="3" id="KW-1185">Reference proteome</keyword>
<dbReference type="EMBL" id="LJCR01001122">
    <property type="protein sequence ID" value="KPV50994.1"/>
    <property type="molecule type" value="Genomic_DNA"/>
</dbReference>
<gene>
    <name evidence="2" type="ORF">SE17_23750</name>
</gene>
<feature type="domain" description="SnoaL-like" evidence="1">
    <location>
        <begin position="11"/>
        <end position="133"/>
    </location>
</feature>
<dbReference type="InterPro" id="IPR037401">
    <property type="entry name" value="SnoaL-like"/>
</dbReference>
<evidence type="ECO:0000313" key="3">
    <source>
        <dbReference type="Proteomes" id="UP000050509"/>
    </source>
</evidence>
<accession>A0A0P9F388</accession>
<comment type="caution">
    <text evidence="2">The sequence shown here is derived from an EMBL/GenBank/DDBJ whole genome shotgun (WGS) entry which is preliminary data.</text>
</comment>
<sequence>MPAPEQDRQQIAAIIEQYRRGFATLDVAALTDIWDQDYDHIIYIAQEMVQPVQGCAAVERYYQRVAGFLEQVKTMEVSDVCVDVLGEVAYAFLSFHFEGEVQGRPHIADGRATFVLRRTSGMWKVIHYHESHPGDA</sequence>
<evidence type="ECO:0000259" key="1">
    <source>
        <dbReference type="Pfam" id="PF13474"/>
    </source>
</evidence>
<evidence type="ECO:0000313" key="2">
    <source>
        <dbReference type="EMBL" id="KPV50994.1"/>
    </source>
</evidence>
<organism evidence="2 3">
    <name type="scientific">Kouleothrix aurantiaca</name>
    <dbReference type="NCBI Taxonomy" id="186479"/>
    <lineage>
        <taxon>Bacteria</taxon>
        <taxon>Bacillati</taxon>
        <taxon>Chloroflexota</taxon>
        <taxon>Chloroflexia</taxon>
        <taxon>Chloroflexales</taxon>
        <taxon>Roseiflexineae</taxon>
        <taxon>Roseiflexaceae</taxon>
        <taxon>Kouleothrix</taxon>
    </lineage>
</organism>
<dbReference type="Gene3D" id="3.10.450.50">
    <property type="match status" value="1"/>
</dbReference>
<reference evidence="2 3" key="1">
    <citation type="submission" date="2015-09" db="EMBL/GenBank/DDBJ databases">
        <title>Draft genome sequence of Kouleothrix aurantiaca JCM 19913.</title>
        <authorList>
            <person name="Hemp J."/>
        </authorList>
    </citation>
    <scope>NUCLEOTIDE SEQUENCE [LARGE SCALE GENOMIC DNA]</scope>
    <source>
        <strain evidence="2 3">COM-B</strain>
    </source>
</reference>
<dbReference type="Pfam" id="PF13474">
    <property type="entry name" value="SnoaL_3"/>
    <property type="match status" value="1"/>
</dbReference>
<protein>
    <recommendedName>
        <fullName evidence="1">SnoaL-like domain-containing protein</fullName>
    </recommendedName>
</protein>
<dbReference type="AlphaFoldDB" id="A0A0P9F388"/>
<proteinExistence type="predicted"/>
<dbReference type="SUPFAM" id="SSF54427">
    <property type="entry name" value="NTF2-like"/>
    <property type="match status" value="1"/>
</dbReference>